<dbReference type="PANTHER" id="PTHR42884">
    <property type="entry name" value="PROPROTEIN CONVERTASE SUBTILISIN/KEXIN-RELATED"/>
    <property type="match status" value="1"/>
</dbReference>
<feature type="active site" description="Charge relay system" evidence="5 6">
    <location>
        <position position="221"/>
    </location>
</feature>
<dbReference type="InterPro" id="IPR000209">
    <property type="entry name" value="Peptidase_S8/S53_dom"/>
</dbReference>
<comment type="similarity">
    <text evidence="1 6 7">Belongs to the peptidase S8 family.</text>
</comment>
<reference evidence="10 11" key="1">
    <citation type="submission" date="2021-01" db="EMBL/GenBank/DDBJ databases">
        <title>Whole genome sequence of Paenibacillus sonchi LMG 24727 for comparative genomics.</title>
        <authorList>
            <person name="Lee G."/>
            <person name="Kim M.-J."/>
            <person name="Lim K."/>
            <person name="Shin J.-H."/>
        </authorList>
    </citation>
    <scope>NUCLEOTIDE SEQUENCE [LARGE SCALE GENOMIC DNA]</scope>
    <source>
        <strain evidence="10 11">LMG 24727</strain>
    </source>
</reference>
<dbReference type="AlphaFoldDB" id="A0A974P8F6"/>
<dbReference type="PROSITE" id="PS00138">
    <property type="entry name" value="SUBTILASE_SER"/>
    <property type="match status" value="1"/>
</dbReference>
<keyword evidence="3 6" id="KW-0378">Hydrolase</keyword>
<proteinExistence type="inferred from homology"/>
<keyword evidence="2 6" id="KW-0645">Protease</keyword>
<dbReference type="InterPro" id="IPR022398">
    <property type="entry name" value="Peptidase_S8_His-AS"/>
</dbReference>
<feature type="region of interest" description="Disordered" evidence="8">
    <location>
        <begin position="410"/>
        <end position="437"/>
    </location>
</feature>
<evidence type="ECO:0000313" key="11">
    <source>
        <dbReference type="Proteomes" id="UP000595841"/>
    </source>
</evidence>
<dbReference type="GO" id="GO:0016020">
    <property type="term" value="C:membrane"/>
    <property type="evidence" value="ECO:0007669"/>
    <property type="project" value="TreeGrafter"/>
</dbReference>
<sequence>MLKDDFFYSQGKRVPLTKAKNVVAVKEPPENEHNARTESMTTDRKAIVNIPQYGIRIYEGGTSSRNFTADTADSDELPVFEQTAGDYMIATNEFHAKFKPEVTESQINEMNQKFGVKIVEKLPYDEHLYRLEIIPGENKLGVVETANAYYESGEAIEAEPNFIRKKHVRDTTSNVILAEQANVTERSGSDYLPEQWHLEHTKVTDAWEVAKGAGVTICIMDDGVETSHPEFQNRIVKQRDYSDPNLPNDGNPNFTSDNHGTSVAGVAAAAGVKAYGAAPASQIIAIRSPDYLGVNAEAEMFDWAVSEGADVINCSWGPPDTNNPNTDGEYPLPLLVRAAIHNAATRGRNGKGVVICWAAGNGDQSMSSDQYAANPDVLAIAACTDSGERSYYSDYGNEVWISAPSNGGSKGIITTDRSGNKGYNRGSSSSDLQDSNYTGRFGGTSSASPLVAGIVGLMLSANPALTLQQVKEILARTADKIGDPASYARETAVGRHSDLYGYGRVNALKAVQEAKRLGTGI</sequence>
<dbReference type="SUPFAM" id="SSF52743">
    <property type="entry name" value="Subtilisin-like"/>
    <property type="match status" value="1"/>
</dbReference>
<dbReference type="PROSITE" id="PS00137">
    <property type="entry name" value="SUBTILASE_HIS"/>
    <property type="match status" value="1"/>
</dbReference>
<dbReference type="RefSeq" id="WP_051052238.1">
    <property type="nucleotide sequence ID" value="NZ_CP068595.1"/>
</dbReference>
<protein>
    <submittedName>
        <fullName evidence="10">S8 family serine peptidase</fullName>
    </submittedName>
</protein>
<dbReference type="InterPro" id="IPR015500">
    <property type="entry name" value="Peptidase_S8_subtilisin-rel"/>
</dbReference>
<keyword evidence="11" id="KW-1185">Reference proteome</keyword>
<evidence type="ECO:0000256" key="7">
    <source>
        <dbReference type="RuleBase" id="RU003355"/>
    </source>
</evidence>
<accession>A0A974P8F6</accession>
<dbReference type="GO" id="GO:0004252">
    <property type="term" value="F:serine-type endopeptidase activity"/>
    <property type="evidence" value="ECO:0007669"/>
    <property type="project" value="UniProtKB-UniRule"/>
</dbReference>
<dbReference type="InterPro" id="IPR036852">
    <property type="entry name" value="Peptidase_S8/S53_dom_sf"/>
</dbReference>
<dbReference type="Proteomes" id="UP000595841">
    <property type="component" value="Chromosome"/>
</dbReference>
<keyword evidence="4 6" id="KW-0720">Serine protease</keyword>
<evidence type="ECO:0000256" key="1">
    <source>
        <dbReference type="ARBA" id="ARBA00011073"/>
    </source>
</evidence>
<evidence type="ECO:0000256" key="3">
    <source>
        <dbReference type="ARBA" id="ARBA00022801"/>
    </source>
</evidence>
<dbReference type="InterPro" id="IPR023828">
    <property type="entry name" value="Peptidase_S8_Ser-AS"/>
</dbReference>
<evidence type="ECO:0000259" key="9">
    <source>
        <dbReference type="Pfam" id="PF00082"/>
    </source>
</evidence>
<dbReference type="PRINTS" id="PR00723">
    <property type="entry name" value="SUBTILISIN"/>
</dbReference>
<evidence type="ECO:0000256" key="5">
    <source>
        <dbReference type="PIRSR" id="PIRSR615500-1"/>
    </source>
</evidence>
<dbReference type="InterPro" id="IPR023827">
    <property type="entry name" value="Peptidase_S8_Asp-AS"/>
</dbReference>
<evidence type="ECO:0000256" key="2">
    <source>
        <dbReference type="ARBA" id="ARBA00022670"/>
    </source>
</evidence>
<dbReference type="EMBL" id="CP068595">
    <property type="protein sequence ID" value="QQZ58688.1"/>
    <property type="molecule type" value="Genomic_DNA"/>
</dbReference>
<evidence type="ECO:0000256" key="4">
    <source>
        <dbReference type="ARBA" id="ARBA00022825"/>
    </source>
</evidence>
<dbReference type="Pfam" id="PF00082">
    <property type="entry name" value="Peptidase_S8"/>
    <property type="match status" value="1"/>
</dbReference>
<gene>
    <name evidence="10" type="ORF">JI735_18100</name>
</gene>
<feature type="domain" description="Peptidase S8/S53" evidence="9">
    <location>
        <begin position="212"/>
        <end position="503"/>
    </location>
</feature>
<dbReference type="PROSITE" id="PS51892">
    <property type="entry name" value="SUBTILASE"/>
    <property type="match status" value="1"/>
</dbReference>
<dbReference type="PANTHER" id="PTHR42884:SF14">
    <property type="entry name" value="NEUROENDOCRINE CONVERTASE 1"/>
    <property type="match status" value="1"/>
</dbReference>
<dbReference type="Gene3D" id="3.40.50.200">
    <property type="entry name" value="Peptidase S8/S53 domain"/>
    <property type="match status" value="1"/>
</dbReference>
<name>A0A974P8F6_9BACL</name>
<feature type="active site" description="Charge relay system" evidence="5 6">
    <location>
        <position position="259"/>
    </location>
</feature>
<organism evidence="10 11">
    <name type="scientific">Paenibacillus sonchi</name>
    <dbReference type="NCBI Taxonomy" id="373687"/>
    <lineage>
        <taxon>Bacteria</taxon>
        <taxon>Bacillati</taxon>
        <taxon>Bacillota</taxon>
        <taxon>Bacilli</taxon>
        <taxon>Bacillales</taxon>
        <taxon>Paenibacillaceae</taxon>
        <taxon>Paenibacillus</taxon>
        <taxon>Paenibacillus sonchi group</taxon>
    </lineage>
</organism>
<evidence type="ECO:0000313" key="10">
    <source>
        <dbReference type="EMBL" id="QQZ58688.1"/>
    </source>
</evidence>
<dbReference type="GO" id="GO:0016485">
    <property type="term" value="P:protein processing"/>
    <property type="evidence" value="ECO:0007669"/>
    <property type="project" value="TreeGrafter"/>
</dbReference>
<feature type="compositionally biased region" description="Polar residues" evidence="8">
    <location>
        <begin position="425"/>
        <end position="437"/>
    </location>
</feature>
<dbReference type="PROSITE" id="PS00136">
    <property type="entry name" value="SUBTILASE_ASP"/>
    <property type="match status" value="1"/>
</dbReference>
<dbReference type="KEGG" id="pson:JI735_18100"/>
<evidence type="ECO:0000256" key="8">
    <source>
        <dbReference type="SAM" id="MobiDB-lite"/>
    </source>
</evidence>
<evidence type="ECO:0000256" key="6">
    <source>
        <dbReference type="PROSITE-ProRule" id="PRU01240"/>
    </source>
</evidence>
<feature type="active site" description="Charge relay system" evidence="5 6">
    <location>
        <position position="445"/>
    </location>
</feature>